<dbReference type="Pfam" id="PF09704">
    <property type="entry name" value="Cas_Cas5d"/>
    <property type="match status" value="1"/>
</dbReference>
<protein>
    <submittedName>
        <fullName evidence="2">CRISPR-associated protein Cas5 family</fullName>
    </submittedName>
</protein>
<dbReference type="NCBIfam" id="TIGR01868">
    <property type="entry name" value="casD_Cas5e"/>
    <property type="match status" value="1"/>
</dbReference>
<sequence>METMIFQLQAPLSSWGEVAVGEYRPSAEYPSQSAIQGLLGAALGIARDDDAAQTALRTGYRLAVGVLSQGRLLRDYHTTQVPSRVDLKKRPHATRRDELSLPKQDLNTILSSRDYRQDAAALVAIQVVANAPYSLIELADALKTPKFVLYLGRKSCPVGVPLYPCVLNAETISMAFTVYQQQLADLWQQQLPRHTESNNLAVQKIAWGDDFGADDLSVMGVQRDLSITRKDQVITRQGWQFADRNEHIAIVKE</sequence>
<accession>E6QU41</accession>
<dbReference type="GO" id="GO:0003723">
    <property type="term" value="F:RNA binding"/>
    <property type="evidence" value="ECO:0007669"/>
    <property type="project" value="InterPro"/>
</dbReference>
<dbReference type="CDD" id="cd09645">
    <property type="entry name" value="Cas5_I-E"/>
    <property type="match status" value="1"/>
</dbReference>
<reference evidence="2" key="1">
    <citation type="submission" date="2009-10" db="EMBL/GenBank/DDBJ databases">
        <title>Diversity of trophic interactions inside an arsenic-rich microbial ecosystem.</title>
        <authorList>
            <person name="Bertin P.N."/>
            <person name="Heinrich-Salmeron A."/>
            <person name="Pelletier E."/>
            <person name="Goulhen-Chollet F."/>
            <person name="Arsene-Ploetze F."/>
            <person name="Gallien S."/>
            <person name="Calteau A."/>
            <person name="Vallenet D."/>
            <person name="Casiot C."/>
            <person name="Chane-Woon-Ming B."/>
            <person name="Giloteaux L."/>
            <person name="Barakat M."/>
            <person name="Bonnefoy V."/>
            <person name="Bruneel O."/>
            <person name="Chandler M."/>
            <person name="Cleiss J."/>
            <person name="Duran R."/>
            <person name="Elbaz-Poulichet F."/>
            <person name="Fonknechten N."/>
            <person name="Lauga B."/>
            <person name="Mornico D."/>
            <person name="Ortet P."/>
            <person name="Schaeffer C."/>
            <person name="Siguier P."/>
            <person name="Alexander Thil Smith A."/>
            <person name="Van Dorsselaer A."/>
            <person name="Weissenbach J."/>
            <person name="Medigue C."/>
            <person name="Le Paslier D."/>
        </authorList>
    </citation>
    <scope>NUCLEOTIDE SEQUENCE</scope>
</reference>
<dbReference type="GO" id="GO:0051607">
    <property type="term" value="P:defense response to virus"/>
    <property type="evidence" value="ECO:0007669"/>
    <property type="project" value="UniProtKB-KW"/>
</dbReference>
<evidence type="ECO:0000256" key="1">
    <source>
        <dbReference type="ARBA" id="ARBA00023118"/>
    </source>
</evidence>
<proteinExistence type="predicted"/>
<dbReference type="AlphaFoldDB" id="E6QU41"/>
<gene>
    <name evidence="2" type="ORF">CARN7_1559</name>
</gene>
<dbReference type="EMBL" id="CABR01000104">
    <property type="protein sequence ID" value="CBI10763.1"/>
    <property type="molecule type" value="Genomic_DNA"/>
</dbReference>
<dbReference type="NCBIfam" id="TIGR02593">
    <property type="entry name" value="CRISPR_cas5"/>
    <property type="match status" value="1"/>
</dbReference>
<dbReference type="GO" id="GO:0043571">
    <property type="term" value="P:maintenance of CRISPR repeat elements"/>
    <property type="evidence" value="ECO:0007669"/>
    <property type="project" value="InterPro"/>
</dbReference>
<keyword evidence="1" id="KW-0051">Antiviral defense</keyword>
<organism evidence="2">
    <name type="scientific">mine drainage metagenome</name>
    <dbReference type="NCBI Taxonomy" id="410659"/>
    <lineage>
        <taxon>unclassified sequences</taxon>
        <taxon>metagenomes</taxon>
        <taxon>ecological metagenomes</taxon>
    </lineage>
</organism>
<name>E6QU41_9ZZZZ</name>
<dbReference type="InterPro" id="IPR021124">
    <property type="entry name" value="CRISPR-assoc_prot_Cas5"/>
</dbReference>
<dbReference type="Gene3D" id="3.30.70.2660">
    <property type="match status" value="1"/>
</dbReference>
<dbReference type="InterPro" id="IPR013422">
    <property type="entry name" value="CRISPR-assoc_prot_Cas5_N"/>
</dbReference>
<comment type="caution">
    <text evidence="2">The sequence shown here is derived from an EMBL/GenBank/DDBJ whole genome shotgun (WGS) entry which is preliminary data.</text>
</comment>
<dbReference type="InterPro" id="IPR010147">
    <property type="entry name" value="CRISPR-assoc_prot_CasD"/>
</dbReference>
<evidence type="ECO:0000313" key="2">
    <source>
        <dbReference type="EMBL" id="CBI10763.1"/>
    </source>
</evidence>